<dbReference type="SUPFAM" id="SSF47413">
    <property type="entry name" value="lambda repressor-like DNA-binding domains"/>
    <property type="match status" value="1"/>
</dbReference>
<dbReference type="SMART" id="SM00382">
    <property type="entry name" value="AAA"/>
    <property type="match status" value="1"/>
</dbReference>
<protein>
    <recommendedName>
        <fullName evidence="1">HTH cro/C1-type domain-containing protein</fullName>
    </recommendedName>
</protein>
<accession>A0ABQ3X1Z1</accession>
<gene>
    <name evidence="2" type="ORF">Aco03nite_009430</name>
</gene>
<dbReference type="PROSITE" id="PS50943">
    <property type="entry name" value="HTH_CROC1"/>
    <property type="match status" value="1"/>
</dbReference>
<dbReference type="SUPFAM" id="SSF52540">
    <property type="entry name" value="P-loop containing nucleoside triphosphate hydrolases"/>
    <property type="match status" value="1"/>
</dbReference>
<proteinExistence type="predicted"/>
<name>A0ABQ3X1Z1_9ACTN</name>
<sequence>MTQRELAVKSGVSVRAISDMERGFSSAPQSRTLDALAGALGLDTARRAALAAAARSSRDRGAGALALPRDLPDFTGRQDVLELLTAGFRPGTVTLVHGPPGVGKTAVVVHAAGRFAGRACFADCRGLTAADVAARVGRAGAPCELLVLDDVESVAQVEPLLPGAGCPVVITSRRALEGLGGLRRVPVGPLPPPDAARMLAAVTGVPEADPDLRRVAGYCEFLPLALRAAGNRLVTRPGWTIGDLAVRLADEDRRLAHLTAGDLSVQRVLAGAYAAASPAERQALVAGSWLFRRIAGDGPGGPAAA</sequence>
<feature type="domain" description="HTH cro/C1-type" evidence="1">
    <location>
        <begin position="1"/>
        <end position="47"/>
    </location>
</feature>
<keyword evidence="3" id="KW-1185">Reference proteome</keyword>
<evidence type="ECO:0000259" key="1">
    <source>
        <dbReference type="PROSITE" id="PS50943"/>
    </source>
</evidence>
<dbReference type="Gene3D" id="1.10.260.40">
    <property type="entry name" value="lambda repressor-like DNA-binding domains"/>
    <property type="match status" value="1"/>
</dbReference>
<dbReference type="InterPro" id="IPR001387">
    <property type="entry name" value="Cro/C1-type_HTH"/>
</dbReference>
<evidence type="ECO:0000313" key="2">
    <source>
        <dbReference type="EMBL" id="GID52539.1"/>
    </source>
</evidence>
<dbReference type="EMBL" id="BOMG01000021">
    <property type="protein sequence ID" value="GID52539.1"/>
    <property type="molecule type" value="Genomic_DNA"/>
</dbReference>
<evidence type="ECO:0000313" key="3">
    <source>
        <dbReference type="Proteomes" id="UP000612282"/>
    </source>
</evidence>
<dbReference type="InterPro" id="IPR010982">
    <property type="entry name" value="Lambda_DNA-bd_dom_sf"/>
</dbReference>
<dbReference type="CDD" id="cd00093">
    <property type="entry name" value="HTH_XRE"/>
    <property type="match status" value="1"/>
</dbReference>
<reference evidence="2 3" key="1">
    <citation type="submission" date="2021-01" db="EMBL/GenBank/DDBJ databases">
        <title>Whole genome shotgun sequence of Actinoplanes couchii NBRC 106145.</title>
        <authorList>
            <person name="Komaki H."/>
            <person name="Tamura T."/>
        </authorList>
    </citation>
    <scope>NUCLEOTIDE SEQUENCE [LARGE SCALE GENOMIC DNA]</scope>
    <source>
        <strain evidence="2 3">NBRC 106145</strain>
    </source>
</reference>
<dbReference type="Proteomes" id="UP000612282">
    <property type="component" value="Unassembled WGS sequence"/>
</dbReference>
<comment type="caution">
    <text evidence="2">The sequence shown here is derived from an EMBL/GenBank/DDBJ whole genome shotgun (WGS) entry which is preliminary data.</text>
</comment>
<organism evidence="2 3">
    <name type="scientific">Actinoplanes couchii</name>
    <dbReference type="NCBI Taxonomy" id="403638"/>
    <lineage>
        <taxon>Bacteria</taxon>
        <taxon>Bacillati</taxon>
        <taxon>Actinomycetota</taxon>
        <taxon>Actinomycetes</taxon>
        <taxon>Micromonosporales</taxon>
        <taxon>Micromonosporaceae</taxon>
        <taxon>Actinoplanes</taxon>
    </lineage>
</organism>
<dbReference type="InterPro" id="IPR027417">
    <property type="entry name" value="P-loop_NTPase"/>
</dbReference>
<dbReference type="Pfam" id="PF01381">
    <property type="entry name" value="HTH_3"/>
    <property type="match status" value="1"/>
</dbReference>
<dbReference type="Gene3D" id="3.40.50.300">
    <property type="entry name" value="P-loop containing nucleotide triphosphate hydrolases"/>
    <property type="match status" value="1"/>
</dbReference>
<dbReference type="InterPro" id="IPR003593">
    <property type="entry name" value="AAA+_ATPase"/>
</dbReference>